<keyword evidence="1" id="KW-0997">Cell inner membrane</keyword>
<dbReference type="CDD" id="cd00761">
    <property type="entry name" value="Glyco_tranf_GTA_type"/>
    <property type="match status" value="1"/>
</dbReference>
<sequence>MIEQPLVSIAIPAFNPEFFSRALLSAISQGYANLEVIVCDDSQGDEIKAIFDERAGQASCELRYSRNPSTLGFAGNLLQCLEQSRGDFIKFLCDDDWLIDGCIEQQSRIMADCPEVNMVVNHRLICAADETLLPPRPDNCLIAPCSAILNGGDMLDAVSSKVPNLFGGISHMLMRRAPVEQYLPPLVQQGAGFVARLDMALYMCLLRRGHLVYLSNMLSIERVHAGRLSHQAGMTLAHKTESEWLLQMLAANTGEAPPATGWIRYVPLEDFQPGEALEWDEYELTRLYAGQMGHYQQQVGTRSLSFTELYAEWLECRTLSPAQVSLLPKRIEQWPRQPRIVAVVFDPQGEAMPLKSTLDSLAAQSYAAHQVWVLGTREQPGSEAGVEHITLRGNGFDQLNARIARADSADWVLLLRAGDRLHPHALVIMAERLALHANRLCLYTDEGSDDNLQVGQPIFKPDFNLDLMRSFPYVGRMLAFERTRLLELGGFTADYDVLAPQDLLWRMVESHGLQVVEHVAELLVQCQYNYSSWQSEPACVAQAPRVLQAHLQRLGIEAELVSAQNSMLTRVLYQHADTPAVSIIIVAGQDLQALRRCVESIFEHTAYRNYEVLIAIKGDEPQDLQSWLAAMRQLGSDQLRIVQAEDSAGQQLINQAAEQARGSYLLLVDPGCLMFDAQWLSELMRQGQRPEVGIVGPKMCSSVGMVVNAGLLLGVHGLAGSPFYGQPVDAGGYMNRLLAVQNLSAVSAHCLLVRRDLFDALGGLDVQAFSVELLDADFCLRAREQGYLVVWTPFSMVARLPVEQVVDTKAIERDQRAFYQRWLPLVANDPAYNRNLSLKLSSYNLEPGLRSGWDPFISRPLPYVLALPVNTTAVGHYRVVQPFTELERAGWIQGQLDYATPNTIEMERCKPDSIILQCRYMASTIRDIERVKTFSNARRIYEIDDYIIDVPKKNAHSRNMPQNMRELVSRGISLCDRVVVSTQPLADALSSMHDDIRVVPNMLAMHMWSDLKSHRQTTLKPRVGWAGGTSHQGDLELLAEVVRELADEVDWVFFGMCPEVLRPYVKEYHTGIAMSLYPQKLASLNLDLALAPLESNLFNDCKSNLRLLEYGACGFPVVCADTKAYQGYLPCTRVAGNSTQAWLEAIRMHLDDPQASYRQGDALREVVLRDFMLTPDKLQHWANAWLAD</sequence>
<dbReference type="SUPFAM" id="SSF53448">
    <property type="entry name" value="Nucleotide-diphospho-sugar transferases"/>
    <property type="match status" value="3"/>
</dbReference>
<dbReference type="Gene3D" id="3.90.550.10">
    <property type="entry name" value="Spore Coat Polysaccharide Biosynthesis Protein SpsA, Chain A"/>
    <property type="match status" value="3"/>
</dbReference>
<dbReference type="InterPro" id="IPR050834">
    <property type="entry name" value="Glycosyltransf_2"/>
</dbReference>
<dbReference type="InterPro" id="IPR029044">
    <property type="entry name" value="Nucleotide-diphossugar_trans"/>
</dbReference>
<feature type="domain" description="Glycosyltransferase 2-like" evidence="2">
    <location>
        <begin position="8"/>
        <end position="116"/>
    </location>
</feature>
<feature type="domain" description="Glycosyltransferase 2-like" evidence="2">
    <location>
        <begin position="582"/>
        <end position="758"/>
    </location>
</feature>
<keyword evidence="4" id="KW-1185">Reference proteome</keyword>
<dbReference type="EMBL" id="UIDD01000010">
    <property type="protein sequence ID" value="SUQ64541.1"/>
    <property type="molecule type" value="Genomic_DNA"/>
</dbReference>
<gene>
    <name evidence="3" type="ORF">CCOS864_04002</name>
</gene>
<dbReference type="PANTHER" id="PTHR43685:SF2">
    <property type="entry name" value="GLYCOSYLTRANSFERASE 2-LIKE DOMAIN-CONTAINING PROTEIN"/>
    <property type="match status" value="1"/>
</dbReference>
<dbReference type="InterPro" id="IPR001173">
    <property type="entry name" value="Glyco_trans_2-like"/>
</dbReference>
<reference evidence="4" key="1">
    <citation type="submission" date="2018-07" db="EMBL/GenBank/DDBJ databases">
        <authorList>
            <person name="Blom J."/>
        </authorList>
    </citation>
    <scope>NUCLEOTIDE SEQUENCE [LARGE SCALE GENOMIC DNA]</scope>
    <source>
        <strain evidence="4">CCOS 864</strain>
    </source>
</reference>
<dbReference type="RefSeq" id="WP_115088092.1">
    <property type="nucleotide sequence ID" value="NZ_CBCSFG010000001.1"/>
</dbReference>
<evidence type="ECO:0000313" key="3">
    <source>
        <dbReference type="EMBL" id="SUQ64541.1"/>
    </source>
</evidence>
<evidence type="ECO:0000259" key="2">
    <source>
        <dbReference type="Pfam" id="PF00535"/>
    </source>
</evidence>
<evidence type="ECO:0000313" key="4">
    <source>
        <dbReference type="Proteomes" id="UP000255177"/>
    </source>
</evidence>
<evidence type="ECO:0000256" key="1">
    <source>
        <dbReference type="ARBA" id="ARBA00022519"/>
    </source>
</evidence>
<proteinExistence type="predicted"/>
<dbReference type="SUPFAM" id="SSF53756">
    <property type="entry name" value="UDP-Glycosyltransferase/glycogen phosphorylase"/>
    <property type="match status" value="1"/>
</dbReference>
<keyword evidence="1" id="KW-1003">Cell membrane</keyword>
<accession>A0A380T4X4</accession>
<dbReference type="Gene3D" id="3.40.50.2000">
    <property type="entry name" value="Glycogen Phosphorylase B"/>
    <property type="match status" value="1"/>
</dbReference>
<organism evidence="3 4">
    <name type="scientific">Pseudomonas wadenswilerensis</name>
    <dbReference type="NCBI Taxonomy" id="1785161"/>
    <lineage>
        <taxon>Bacteria</taxon>
        <taxon>Pseudomonadati</taxon>
        <taxon>Pseudomonadota</taxon>
        <taxon>Gammaproteobacteria</taxon>
        <taxon>Pseudomonadales</taxon>
        <taxon>Pseudomonadaceae</taxon>
        <taxon>Pseudomonas</taxon>
    </lineage>
</organism>
<dbReference type="PANTHER" id="PTHR43685">
    <property type="entry name" value="GLYCOSYLTRANSFERASE"/>
    <property type="match status" value="1"/>
</dbReference>
<dbReference type="Proteomes" id="UP000255177">
    <property type="component" value="Unassembled WGS sequence"/>
</dbReference>
<keyword evidence="1" id="KW-0472">Membrane</keyword>
<name>A0A380T4X4_9PSED</name>
<dbReference type="Pfam" id="PF00535">
    <property type="entry name" value="Glycos_transf_2"/>
    <property type="match status" value="2"/>
</dbReference>
<dbReference type="AlphaFoldDB" id="A0A380T4X4"/>
<protein>
    <recommendedName>
        <fullName evidence="2">Glycosyltransferase 2-like domain-containing protein</fullName>
    </recommendedName>
</protein>